<accession>A0A2H9UPA3</accession>
<dbReference type="Gene3D" id="3.40.50.300">
    <property type="entry name" value="P-loop containing nucleotide triphosphate hydrolases"/>
    <property type="match status" value="2"/>
</dbReference>
<dbReference type="RefSeq" id="WP_100357266.1">
    <property type="nucleotide sequence ID" value="NZ_PGOZ01000002.1"/>
</dbReference>
<dbReference type="CDD" id="cd00267">
    <property type="entry name" value="ABC_ATPase"/>
    <property type="match status" value="1"/>
</dbReference>
<feature type="coiled-coil region" evidence="1">
    <location>
        <begin position="127"/>
        <end position="154"/>
    </location>
</feature>
<evidence type="ECO:0000259" key="2">
    <source>
        <dbReference type="Pfam" id="PF13166"/>
    </source>
</evidence>
<dbReference type="EMBL" id="PGOZ01000002">
    <property type="protein sequence ID" value="PJI33541.1"/>
    <property type="molecule type" value="Genomic_DNA"/>
</dbReference>
<feature type="domain" description="Protein CR006 P-loop" evidence="2">
    <location>
        <begin position="24"/>
        <end position="218"/>
    </location>
</feature>
<sequence>MFTKIIKLENVKQWQHAGGRGAENDFGKLNLIYGRNGAGKSTLTKILDLINKRDIAKIKQLAPLESEAEPSFNFMIKGKNITLTSIDQAPEFHIFNQNFIDENLYSTHGVESSQLVNYYDFCLGKVSVDKQKQIDKLKSEISDLTNLMQPLEAKLRSHFNKSIDQIRKIQFRENIDTEIARLNEKLIDQKSINLYRQRKKLSLLSLVTPTFDKNIFETNLEKISKEAQEKVTQHMKEHFVKDDEHWIKDGLELVTDANNCPFCAQSLNDSPIFSFYNEFITDSYKQACNDFELKKYSNFDSKAYAIGICIDELKEIIATNIDLIQIWSDRIEKLNFNFELKALENAYKILSHEVRDLITKKEKDILIKVNFDNFDRLLESVYKKADFKEYNENILIFNQKIDEYLATLSQDQSQIINQKISELKLIQLRFSKEVVSDLEKFSNHKADKDAKTKSMTELRDKILEEQQILIENHKDGINELLKKFNSMIRLSKFEKDNKGHKGASRISYGITFLDQELSILNDNQMIFDRVLSSGDKSALALAFFLSKFKDDNFEPSIIFFDDPMSSLDEHRRKATIQEIQYLVEREFQAFILSHDPFFLSDINKLSAISKWAKCYEVETKLIDFEPLDPNSNKVCNSKLIVRQNFDSYVLHSYYQEYYKLWDFVHAGKEEQKTEIARSLRPILEAYLRFLFPKTFTEDLWLGNMITMIREEKNVKSPLFDKNQKLGEIQSINEFSKTYHHADGFDTCIQGIDFSTLHGYAKDTLRFITGIN</sequence>
<dbReference type="SUPFAM" id="SSF52540">
    <property type="entry name" value="P-loop containing nucleoside triphosphate hydrolases"/>
    <property type="match status" value="2"/>
</dbReference>
<dbReference type="InterPro" id="IPR026866">
    <property type="entry name" value="CR006_AAA"/>
</dbReference>
<dbReference type="Proteomes" id="UP000242351">
    <property type="component" value="Unassembled WGS sequence"/>
</dbReference>
<organism evidence="3 4">
    <name type="scientific">Acinetobacter pseudolwoffii</name>
    <dbReference type="NCBI Taxonomy" id="2053287"/>
    <lineage>
        <taxon>Bacteria</taxon>
        <taxon>Pseudomonadati</taxon>
        <taxon>Pseudomonadota</taxon>
        <taxon>Gammaproteobacteria</taxon>
        <taxon>Moraxellales</taxon>
        <taxon>Moraxellaceae</taxon>
        <taxon>Acinetobacter</taxon>
    </lineage>
</organism>
<reference evidence="3 4" key="2">
    <citation type="submission" date="2017-12" db="EMBL/GenBank/DDBJ databases">
        <title>Revising the taxonomy of the Acinetobacter lwoffii group: the description of Acinetobacter pseudolwoffii sp. nov. and emended description of Acinetobacter lwoffii.</title>
        <authorList>
            <person name="Nemec A."/>
        </authorList>
    </citation>
    <scope>NUCLEOTIDE SEQUENCE [LARGE SCALE GENOMIC DNA]</scope>
    <source>
        <strain evidence="3 4">ANC 5347</strain>
    </source>
</reference>
<proteinExistence type="predicted"/>
<comment type="caution">
    <text evidence="3">The sequence shown here is derived from an EMBL/GenBank/DDBJ whole genome shotgun (WGS) entry which is preliminary data.</text>
</comment>
<dbReference type="Pfam" id="PF13166">
    <property type="entry name" value="AAA_13"/>
    <property type="match status" value="2"/>
</dbReference>
<reference evidence="3 4" key="1">
    <citation type="submission" date="2017-11" db="EMBL/GenBank/DDBJ databases">
        <authorList>
            <person name="Han C.G."/>
        </authorList>
    </citation>
    <scope>NUCLEOTIDE SEQUENCE [LARGE SCALE GENOMIC DNA]</scope>
    <source>
        <strain evidence="3 4">ANC 5347</strain>
    </source>
</reference>
<dbReference type="InterPro" id="IPR027417">
    <property type="entry name" value="P-loop_NTPase"/>
</dbReference>
<dbReference type="AlphaFoldDB" id="A0A2H9UPA3"/>
<evidence type="ECO:0000313" key="4">
    <source>
        <dbReference type="Proteomes" id="UP000242351"/>
    </source>
</evidence>
<gene>
    <name evidence="3" type="ORF">CU320_03855</name>
</gene>
<evidence type="ECO:0000313" key="3">
    <source>
        <dbReference type="EMBL" id="PJI33541.1"/>
    </source>
</evidence>
<keyword evidence="1" id="KW-0175">Coiled coil</keyword>
<feature type="domain" description="Protein CR006 P-loop" evidence="2">
    <location>
        <begin position="242"/>
        <end position="761"/>
    </location>
</feature>
<name>A0A2H9UPA3_9GAMM</name>
<protein>
    <recommendedName>
        <fullName evidence="2">Protein CR006 P-loop domain-containing protein</fullName>
    </recommendedName>
</protein>
<evidence type="ECO:0000256" key="1">
    <source>
        <dbReference type="SAM" id="Coils"/>
    </source>
</evidence>